<gene>
    <name evidence="5" type="ORF">P43SY_005416</name>
</gene>
<dbReference type="SMART" id="SM00239">
    <property type="entry name" value="C2"/>
    <property type="match status" value="3"/>
</dbReference>
<name>A0AAD5LS13_PYTIN</name>
<dbReference type="CDD" id="cd00030">
    <property type="entry name" value="C2"/>
    <property type="match status" value="3"/>
</dbReference>
<sequence length="889" mass="97641">MAPPASLVVEIKEARGLLAGDLNGLSDPFVRVTLLDGRGDVIRGSPVLQTKVRNKTLAPTWDESFTLGTRRDGVDLRVVTTLRFMVYDCDGLLRNDTLGVVDIPVDVLLPLAEDADQSTSKTMDEWFRIAQFRPEMSKDATGELRLRFRWAAADDARAAAPAAAASGPPNLLYVTVESGRDLLPMDPDNSSDPFVKLSVVGQKFHTATVQKTLKPHWDERFAFLLADAQQTLEILVEDEDPAINDFLGRAQLVLADHVAAGAERRVEVKLLDKRLLEDKPRGSLHLRLHWLFDANAESIAASVARRNRDNSHSLAHKLTSKFGLLGPQRARNDDDDDDAENGFLLPREGDENELQDASDGEDAAAAAGEQLRFLAVSVHRVEELPPLDDVVFDKKRKNDAAVAGGGIDAYVAAWVSGCPEDFVQTRTYTCNGPREKLSTSFNETLMLVMPPAVYEDGEPMNVTLAIMDYDRLSTDDVVSHLELRDAVALAARTGGKPFWWNLYGAPVVGVADAAAMDAVNAHTTAGSTYRGRLLMSVRVQQKSAARYELRHQKRGVKRLPRALLPPSRVYRLRAHFVRGVGLPVPTGKYYLTLSCGIHEITSTQKAAVGRVVEWNETEESDRLLFPVESSQIPDVIVTLCTGEWEKRIVVSYARVPAAELLAKEFRDTALQWIHLRADPTTGAVKASEFPGLVMMRLALGPLESAATQIWDQRVMMEQASRRLPHQVRLRLHGLRGVGDVRSVHLAAYCGGEEIDVRGLQLSPELETSPAVVSLDVHLPLLSFSPQLLLHVKEDSKDERRVGTLAISLSDAEARKDGAPFITVCTSEQLKTNTRPHTPQPKWCPVVAASSSSSAEGEAVEQPAMEALVSVELIRKTIPDEVLPAPEATP</sequence>
<feature type="region of interest" description="Disordered" evidence="3">
    <location>
        <begin position="325"/>
        <end position="362"/>
    </location>
</feature>
<evidence type="ECO:0000256" key="2">
    <source>
        <dbReference type="ARBA" id="ARBA00022837"/>
    </source>
</evidence>
<dbReference type="PANTHER" id="PTHR45911:SF4">
    <property type="entry name" value="MULTIPLE C2 AND TRANSMEMBRANE DOMAIN-CONTAINING PROTEIN"/>
    <property type="match status" value="1"/>
</dbReference>
<evidence type="ECO:0000256" key="1">
    <source>
        <dbReference type="ARBA" id="ARBA00022723"/>
    </source>
</evidence>
<evidence type="ECO:0000259" key="4">
    <source>
        <dbReference type="PROSITE" id="PS50004"/>
    </source>
</evidence>
<dbReference type="Proteomes" id="UP001209570">
    <property type="component" value="Unassembled WGS sequence"/>
</dbReference>
<keyword evidence="1" id="KW-0479">Metal-binding</keyword>
<comment type="caution">
    <text evidence="5">The sequence shown here is derived from an EMBL/GenBank/DDBJ whole genome shotgun (WGS) entry which is preliminary data.</text>
</comment>
<keyword evidence="6" id="KW-1185">Reference proteome</keyword>
<evidence type="ECO:0000313" key="6">
    <source>
        <dbReference type="Proteomes" id="UP001209570"/>
    </source>
</evidence>
<dbReference type="Gene3D" id="2.60.40.150">
    <property type="entry name" value="C2 domain"/>
    <property type="match status" value="3"/>
</dbReference>
<dbReference type="InterPro" id="IPR035892">
    <property type="entry name" value="C2_domain_sf"/>
</dbReference>
<keyword evidence="2" id="KW-0106">Calcium</keyword>
<dbReference type="InterPro" id="IPR000008">
    <property type="entry name" value="C2_dom"/>
</dbReference>
<dbReference type="GO" id="GO:0005509">
    <property type="term" value="F:calcium ion binding"/>
    <property type="evidence" value="ECO:0007669"/>
    <property type="project" value="TreeGrafter"/>
</dbReference>
<feature type="domain" description="C2" evidence="4">
    <location>
        <begin position="157"/>
        <end position="270"/>
    </location>
</feature>
<proteinExistence type="predicted"/>
<feature type="compositionally biased region" description="Acidic residues" evidence="3">
    <location>
        <begin position="350"/>
        <end position="362"/>
    </location>
</feature>
<protein>
    <recommendedName>
        <fullName evidence="4">C2 domain-containing protein</fullName>
    </recommendedName>
</protein>
<dbReference type="SUPFAM" id="SSF49562">
    <property type="entry name" value="C2 domain (Calcium/lipid-binding domain, CaLB)"/>
    <property type="match status" value="3"/>
</dbReference>
<evidence type="ECO:0000256" key="3">
    <source>
        <dbReference type="SAM" id="MobiDB-lite"/>
    </source>
</evidence>
<accession>A0AAD5LS13</accession>
<dbReference type="Pfam" id="PF00168">
    <property type="entry name" value="C2"/>
    <property type="match status" value="3"/>
</dbReference>
<evidence type="ECO:0000313" key="5">
    <source>
        <dbReference type="EMBL" id="KAJ0391817.1"/>
    </source>
</evidence>
<reference evidence="5" key="1">
    <citation type="submission" date="2021-12" db="EMBL/GenBank/DDBJ databases">
        <title>Prjna785345.</title>
        <authorList>
            <person name="Rujirawat T."/>
            <person name="Krajaejun T."/>
        </authorList>
    </citation>
    <scope>NUCLEOTIDE SEQUENCE</scope>
    <source>
        <strain evidence="5">Pi057C3</strain>
    </source>
</reference>
<dbReference type="AlphaFoldDB" id="A0AAD5LS13"/>
<dbReference type="PANTHER" id="PTHR45911">
    <property type="entry name" value="C2 DOMAIN-CONTAINING PROTEIN"/>
    <property type="match status" value="1"/>
</dbReference>
<dbReference type="PROSITE" id="PS50004">
    <property type="entry name" value="C2"/>
    <property type="match status" value="2"/>
</dbReference>
<feature type="domain" description="C2" evidence="4">
    <location>
        <begin position="1"/>
        <end position="127"/>
    </location>
</feature>
<dbReference type="GO" id="GO:0016020">
    <property type="term" value="C:membrane"/>
    <property type="evidence" value="ECO:0007669"/>
    <property type="project" value="TreeGrafter"/>
</dbReference>
<organism evidence="5 6">
    <name type="scientific">Pythium insidiosum</name>
    <name type="common">Pythiosis disease agent</name>
    <dbReference type="NCBI Taxonomy" id="114742"/>
    <lineage>
        <taxon>Eukaryota</taxon>
        <taxon>Sar</taxon>
        <taxon>Stramenopiles</taxon>
        <taxon>Oomycota</taxon>
        <taxon>Peronosporomycetes</taxon>
        <taxon>Pythiales</taxon>
        <taxon>Pythiaceae</taxon>
        <taxon>Pythium</taxon>
    </lineage>
</organism>
<dbReference type="EMBL" id="JAKCXM010000822">
    <property type="protein sequence ID" value="KAJ0391817.1"/>
    <property type="molecule type" value="Genomic_DNA"/>
</dbReference>